<evidence type="ECO:0000256" key="1">
    <source>
        <dbReference type="ARBA" id="ARBA00005820"/>
    </source>
</evidence>
<dbReference type="Proteomes" id="UP000198878">
    <property type="component" value="Unassembled WGS sequence"/>
</dbReference>
<protein>
    <submittedName>
        <fullName evidence="8">DNA-binding transcriptional activator of the SARP family</fullName>
    </submittedName>
</protein>
<dbReference type="InterPro" id="IPR036388">
    <property type="entry name" value="WH-like_DNA-bd_sf"/>
</dbReference>
<feature type="DNA-binding region" description="OmpR/PhoB-type" evidence="6">
    <location>
        <begin position="1"/>
        <end position="93"/>
    </location>
</feature>
<dbReference type="GO" id="GO:0003677">
    <property type="term" value="F:DNA binding"/>
    <property type="evidence" value="ECO:0007669"/>
    <property type="project" value="UniProtKB-UniRule"/>
</dbReference>
<dbReference type="SMART" id="SM00028">
    <property type="entry name" value="TPR"/>
    <property type="match status" value="5"/>
</dbReference>
<dbReference type="STRING" id="218821.SAMN05421837_11481"/>
<comment type="similarity">
    <text evidence="1">Belongs to the AfsR/DnrI/RedD regulatory family.</text>
</comment>
<organism evidence="8 9">
    <name type="scientific">Amycolatopsis pretoriensis</name>
    <dbReference type="NCBI Taxonomy" id="218821"/>
    <lineage>
        <taxon>Bacteria</taxon>
        <taxon>Bacillati</taxon>
        <taxon>Actinomycetota</taxon>
        <taxon>Actinomycetes</taxon>
        <taxon>Pseudonocardiales</taxon>
        <taxon>Pseudonocardiaceae</taxon>
        <taxon>Amycolatopsis</taxon>
    </lineage>
</organism>
<dbReference type="EMBL" id="FNUJ01000014">
    <property type="protein sequence ID" value="SEF37521.1"/>
    <property type="molecule type" value="Genomic_DNA"/>
</dbReference>
<dbReference type="InterPro" id="IPR001867">
    <property type="entry name" value="OmpR/PhoB-type_DNA-bd"/>
</dbReference>
<dbReference type="GO" id="GO:0043531">
    <property type="term" value="F:ADP binding"/>
    <property type="evidence" value="ECO:0007669"/>
    <property type="project" value="InterPro"/>
</dbReference>
<dbReference type="PROSITE" id="PS50005">
    <property type="entry name" value="TPR"/>
    <property type="match status" value="1"/>
</dbReference>
<dbReference type="InterPro" id="IPR019734">
    <property type="entry name" value="TPR_rpt"/>
</dbReference>
<name>A0A1H5RJ42_9PSEU</name>
<dbReference type="GO" id="GO:0000160">
    <property type="term" value="P:phosphorelay signal transduction system"/>
    <property type="evidence" value="ECO:0007669"/>
    <property type="project" value="InterPro"/>
</dbReference>
<dbReference type="PANTHER" id="PTHR35807:SF1">
    <property type="entry name" value="TRANSCRIPTIONAL REGULATOR REDD"/>
    <property type="match status" value="1"/>
</dbReference>
<dbReference type="OrthoDB" id="7628974at2"/>
<evidence type="ECO:0000256" key="3">
    <source>
        <dbReference type="ARBA" id="ARBA00023125"/>
    </source>
</evidence>
<keyword evidence="2" id="KW-0805">Transcription regulation</keyword>
<dbReference type="Gene3D" id="1.25.40.10">
    <property type="entry name" value="Tetratricopeptide repeat domain"/>
    <property type="match status" value="3"/>
</dbReference>
<dbReference type="Pfam" id="PF13181">
    <property type="entry name" value="TPR_8"/>
    <property type="match status" value="1"/>
</dbReference>
<evidence type="ECO:0000256" key="2">
    <source>
        <dbReference type="ARBA" id="ARBA00023015"/>
    </source>
</evidence>
<dbReference type="InterPro" id="IPR002182">
    <property type="entry name" value="NB-ARC"/>
</dbReference>
<feature type="domain" description="OmpR/PhoB-type" evidence="7">
    <location>
        <begin position="1"/>
        <end position="93"/>
    </location>
</feature>
<dbReference type="GO" id="GO:0006355">
    <property type="term" value="P:regulation of DNA-templated transcription"/>
    <property type="evidence" value="ECO:0007669"/>
    <property type="project" value="InterPro"/>
</dbReference>
<dbReference type="InterPro" id="IPR051677">
    <property type="entry name" value="AfsR-DnrI-RedD_regulator"/>
</dbReference>
<evidence type="ECO:0000313" key="9">
    <source>
        <dbReference type="Proteomes" id="UP000198878"/>
    </source>
</evidence>
<dbReference type="PRINTS" id="PR00364">
    <property type="entry name" value="DISEASERSIST"/>
</dbReference>
<dbReference type="SUPFAM" id="SSF48452">
    <property type="entry name" value="TPR-like"/>
    <property type="match status" value="3"/>
</dbReference>
<dbReference type="InterPro" id="IPR011990">
    <property type="entry name" value="TPR-like_helical_dom_sf"/>
</dbReference>
<evidence type="ECO:0000313" key="8">
    <source>
        <dbReference type="EMBL" id="SEF37521.1"/>
    </source>
</evidence>
<dbReference type="Gene3D" id="1.10.10.10">
    <property type="entry name" value="Winged helix-like DNA-binding domain superfamily/Winged helix DNA-binding domain"/>
    <property type="match status" value="2"/>
</dbReference>
<dbReference type="Pfam" id="PF00931">
    <property type="entry name" value="NB-ARC"/>
    <property type="match status" value="1"/>
</dbReference>
<dbReference type="SMART" id="SM01043">
    <property type="entry name" value="BTAD"/>
    <property type="match status" value="1"/>
</dbReference>
<keyword evidence="5" id="KW-0802">TPR repeat</keyword>
<evidence type="ECO:0000256" key="5">
    <source>
        <dbReference type="PROSITE-ProRule" id="PRU00339"/>
    </source>
</evidence>
<dbReference type="InterPro" id="IPR005158">
    <property type="entry name" value="BTAD"/>
</dbReference>
<evidence type="ECO:0000256" key="4">
    <source>
        <dbReference type="ARBA" id="ARBA00023163"/>
    </source>
</evidence>
<dbReference type="InterPro" id="IPR016032">
    <property type="entry name" value="Sig_transdc_resp-reg_C-effctor"/>
</dbReference>
<dbReference type="Pfam" id="PF00486">
    <property type="entry name" value="Trans_reg_C"/>
    <property type="match status" value="1"/>
</dbReference>
<keyword evidence="3 6" id="KW-0238">DNA-binding</keyword>
<sequence>MEFLLLGSVDARSGAEHLRLTSQRQRALLAALLMTPNVVVPLQRLVEVVWGEAAPASAMANLRTHVSRLRQQLAALGGGQRIQARAGGYLIETRPDEVDVERFRRIASHGHRAFVAGDDALAAQLLGQALSLWRGQPLSGLPPTPAIDGEAQRLLEARWAVVEDDCRARMNLGACADVAGELRRLVADHPLHERLWSLLMLALAGAGQQAAALDAYSVIRDRLADELGAEPGPDLRDAHSAVLRQRGVPATLPVTPAQLPRAATGFRGRHTELLALDRLLLSGDGPCLVVIAGTAGAGKSELATQWAHRVREKFPDGQLYADLHDTYGPASILARFLRALGVPAQQIPRDVIEATTLYRSVLAVKSVLCLVDNVTDAAEVRPLLPAASSCAVVVTSRNRLDGLVALEGAHRISLDVLPPADAVAVLTAAVGAERSTEEPTAIAELAETCARLPLALRIAGAQIRHRAGRRVTDHLADMRNHGVLNSLTVDGDTSAVRTAYDLSYQALDSATRRTFRLLGLVPGGDITPDAAGALTGAPAAVITRQLERLASAHLVQEHAPNRYRLHDLLRHYAAERAQTEDDSEAATRALLGHYLAYADAAADLLYSPMLRLPGPRSHSDAFADRDTARAWFGSEFPNLVAAIRHAHTRNTPVSVCRLVDALRGYCMNNWSAEGPELARIGLESANATGRPDLCAVAHNHLAASHALRCDFPPAIRHFEAALHLYRALRSRRGMTAVLNNLAMLYLTTGDLERATTAFAEAIALEDAPNPWRQLNLGILHEHRGDLTKAAAIYAQQVADGPQPCALVLLARVGVRVGDYGAARHAAEEAAEQARCINDHSFESRALTVLSTVHAGVGNHAGAVQLAETALESAAGATDPTIEAAGYAALAAGHLAGSQYRLALLNAHHALQLTRRLGTRFEECEALLQLAHIHRAAGTRAEADHYFGAALRIAESHGYRGLADRALG</sequence>
<dbReference type="CDD" id="cd15831">
    <property type="entry name" value="BTAD"/>
    <property type="match status" value="1"/>
</dbReference>
<keyword evidence="4" id="KW-0804">Transcription</keyword>
<dbReference type="Pfam" id="PF03704">
    <property type="entry name" value="BTAD"/>
    <property type="match status" value="1"/>
</dbReference>
<keyword evidence="9" id="KW-1185">Reference proteome</keyword>
<evidence type="ECO:0000259" key="7">
    <source>
        <dbReference type="PROSITE" id="PS51755"/>
    </source>
</evidence>
<dbReference type="PANTHER" id="PTHR35807">
    <property type="entry name" value="TRANSCRIPTIONAL REGULATOR REDD-RELATED"/>
    <property type="match status" value="1"/>
</dbReference>
<dbReference type="InterPro" id="IPR027417">
    <property type="entry name" value="P-loop_NTPase"/>
</dbReference>
<dbReference type="SUPFAM" id="SSF46894">
    <property type="entry name" value="C-terminal effector domain of the bipartite response regulators"/>
    <property type="match status" value="1"/>
</dbReference>
<dbReference type="PROSITE" id="PS51755">
    <property type="entry name" value="OMPR_PHOB"/>
    <property type="match status" value="1"/>
</dbReference>
<dbReference type="RefSeq" id="WP_086678513.1">
    <property type="nucleotide sequence ID" value="NZ_FNUJ01000014.1"/>
</dbReference>
<proteinExistence type="inferred from homology"/>
<dbReference type="SMART" id="SM00862">
    <property type="entry name" value="Trans_reg_C"/>
    <property type="match status" value="1"/>
</dbReference>
<reference evidence="9" key="1">
    <citation type="submission" date="2016-10" db="EMBL/GenBank/DDBJ databases">
        <authorList>
            <person name="Varghese N."/>
            <person name="Submissions S."/>
        </authorList>
    </citation>
    <scope>NUCLEOTIDE SEQUENCE [LARGE SCALE GENOMIC DNA]</scope>
    <source>
        <strain evidence="9">DSM 44654</strain>
    </source>
</reference>
<dbReference type="SUPFAM" id="SSF52540">
    <property type="entry name" value="P-loop containing nucleoside triphosphate hydrolases"/>
    <property type="match status" value="1"/>
</dbReference>
<evidence type="ECO:0000256" key="6">
    <source>
        <dbReference type="PROSITE-ProRule" id="PRU01091"/>
    </source>
</evidence>
<accession>A0A1H5RJ42</accession>
<dbReference type="AlphaFoldDB" id="A0A1H5RJ42"/>
<gene>
    <name evidence="8" type="ORF">SAMN05421837_11481</name>
</gene>
<feature type="repeat" description="TPR" evidence="5">
    <location>
        <begin position="735"/>
        <end position="768"/>
    </location>
</feature>